<comment type="caution">
    <text evidence="2">The sequence shown here is derived from an EMBL/GenBank/DDBJ whole genome shotgun (WGS) entry which is preliminary data.</text>
</comment>
<evidence type="ECO:0000313" key="2">
    <source>
        <dbReference type="EMBL" id="GFY74576.1"/>
    </source>
</evidence>
<feature type="region of interest" description="Disordered" evidence="1">
    <location>
        <begin position="24"/>
        <end position="58"/>
    </location>
</feature>
<reference evidence="2" key="1">
    <citation type="submission" date="2020-08" db="EMBL/GenBank/DDBJ databases">
        <title>Multicomponent nature underlies the extraordinary mechanical properties of spider dragline silk.</title>
        <authorList>
            <person name="Kono N."/>
            <person name="Nakamura H."/>
            <person name="Mori M."/>
            <person name="Yoshida Y."/>
            <person name="Ohtoshi R."/>
            <person name="Malay A.D."/>
            <person name="Moran D.A.P."/>
            <person name="Tomita M."/>
            <person name="Numata K."/>
            <person name="Arakawa K."/>
        </authorList>
    </citation>
    <scope>NUCLEOTIDE SEQUENCE</scope>
</reference>
<gene>
    <name evidence="2" type="ORF">TNIN_376751</name>
</gene>
<protein>
    <submittedName>
        <fullName evidence="2">Uncharacterized protein</fullName>
    </submittedName>
</protein>
<sequence length="83" mass="9347">MKRYVHTRTDISLVTTANSFLIHPRSSTRSRGNGGTKTSSFIKPHKKMSHSVISGDALTSRPDRPIQCCGRYSFRYLLTSLCE</sequence>
<dbReference type="EMBL" id="BMAV01020828">
    <property type="protein sequence ID" value="GFY74576.1"/>
    <property type="molecule type" value="Genomic_DNA"/>
</dbReference>
<organism evidence="2 3">
    <name type="scientific">Trichonephila inaurata madagascariensis</name>
    <dbReference type="NCBI Taxonomy" id="2747483"/>
    <lineage>
        <taxon>Eukaryota</taxon>
        <taxon>Metazoa</taxon>
        <taxon>Ecdysozoa</taxon>
        <taxon>Arthropoda</taxon>
        <taxon>Chelicerata</taxon>
        <taxon>Arachnida</taxon>
        <taxon>Araneae</taxon>
        <taxon>Araneomorphae</taxon>
        <taxon>Entelegynae</taxon>
        <taxon>Araneoidea</taxon>
        <taxon>Nephilidae</taxon>
        <taxon>Trichonephila</taxon>
        <taxon>Trichonephila inaurata</taxon>
    </lineage>
</organism>
<dbReference type="AlphaFoldDB" id="A0A8X6YKF7"/>
<dbReference type="Proteomes" id="UP000886998">
    <property type="component" value="Unassembled WGS sequence"/>
</dbReference>
<evidence type="ECO:0000256" key="1">
    <source>
        <dbReference type="SAM" id="MobiDB-lite"/>
    </source>
</evidence>
<proteinExistence type="predicted"/>
<name>A0A8X6YKF7_9ARAC</name>
<feature type="compositionally biased region" description="Polar residues" evidence="1">
    <location>
        <begin position="24"/>
        <end position="41"/>
    </location>
</feature>
<accession>A0A8X6YKF7</accession>
<evidence type="ECO:0000313" key="3">
    <source>
        <dbReference type="Proteomes" id="UP000886998"/>
    </source>
</evidence>
<keyword evidence="3" id="KW-1185">Reference proteome</keyword>